<evidence type="ECO:0000259" key="3">
    <source>
        <dbReference type="PROSITE" id="PS50112"/>
    </source>
</evidence>
<dbReference type="SMART" id="SM00267">
    <property type="entry name" value="GGDEF"/>
    <property type="match status" value="1"/>
</dbReference>
<dbReference type="Pfam" id="PF00990">
    <property type="entry name" value="GGDEF"/>
    <property type="match status" value="1"/>
</dbReference>
<dbReference type="CDD" id="cd01949">
    <property type="entry name" value="GGDEF"/>
    <property type="match status" value="1"/>
</dbReference>
<dbReference type="SMART" id="SM00091">
    <property type="entry name" value="PAS"/>
    <property type="match status" value="1"/>
</dbReference>
<gene>
    <name evidence="6" type="ORF">KP001_05585</name>
</gene>
<evidence type="ECO:0000259" key="2">
    <source>
        <dbReference type="PROSITE" id="PS50110"/>
    </source>
</evidence>
<proteinExistence type="predicted"/>
<dbReference type="CDD" id="cd17536">
    <property type="entry name" value="REC_YesN-like"/>
    <property type="match status" value="1"/>
</dbReference>
<evidence type="ECO:0000259" key="4">
    <source>
        <dbReference type="PROSITE" id="PS50883"/>
    </source>
</evidence>
<dbReference type="Pfam" id="PF00072">
    <property type="entry name" value="Response_reg"/>
    <property type="match status" value="1"/>
</dbReference>
<dbReference type="RefSeq" id="WP_217288567.1">
    <property type="nucleotide sequence ID" value="NZ_CP077683.1"/>
</dbReference>
<dbReference type="EMBL" id="CP077683">
    <property type="protein sequence ID" value="QXE92003.1"/>
    <property type="molecule type" value="Genomic_DNA"/>
</dbReference>
<dbReference type="InterPro" id="IPR001633">
    <property type="entry name" value="EAL_dom"/>
</dbReference>
<dbReference type="SMART" id="SM00448">
    <property type="entry name" value="REC"/>
    <property type="match status" value="1"/>
</dbReference>
<dbReference type="NCBIfam" id="TIGR00229">
    <property type="entry name" value="sensory_box"/>
    <property type="match status" value="1"/>
</dbReference>
<dbReference type="CDD" id="cd01948">
    <property type="entry name" value="EAL"/>
    <property type="match status" value="1"/>
</dbReference>
<dbReference type="Pfam" id="PF00563">
    <property type="entry name" value="EAL"/>
    <property type="match status" value="1"/>
</dbReference>
<evidence type="ECO:0000313" key="7">
    <source>
        <dbReference type="Proteomes" id="UP000683559"/>
    </source>
</evidence>
<dbReference type="InterPro" id="IPR052155">
    <property type="entry name" value="Biofilm_reg_signaling"/>
</dbReference>
<feature type="domain" description="GGDEF" evidence="5">
    <location>
        <begin position="303"/>
        <end position="436"/>
    </location>
</feature>
<feature type="domain" description="PAS" evidence="3">
    <location>
        <begin position="147"/>
        <end position="194"/>
    </location>
</feature>
<dbReference type="PROSITE" id="PS50112">
    <property type="entry name" value="PAS"/>
    <property type="match status" value="1"/>
</dbReference>
<name>A0ABX8LP30_9BACT</name>
<accession>A0ABX8LP30</accession>
<dbReference type="InterPro" id="IPR000160">
    <property type="entry name" value="GGDEF_dom"/>
</dbReference>
<evidence type="ECO:0000256" key="1">
    <source>
        <dbReference type="PROSITE-ProRule" id="PRU00169"/>
    </source>
</evidence>
<dbReference type="CDD" id="cd00130">
    <property type="entry name" value="PAS"/>
    <property type="match status" value="1"/>
</dbReference>
<dbReference type="InterPro" id="IPR000014">
    <property type="entry name" value="PAS"/>
</dbReference>
<dbReference type="NCBIfam" id="TIGR00254">
    <property type="entry name" value="GGDEF"/>
    <property type="match status" value="1"/>
</dbReference>
<dbReference type="Pfam" id="PF13426">
    <property type="entry name" value="PAS_9"/>
    <property type="match status" value="1"/>
</dbReference>
<feature type="modified residue" description="4-aspartylphosphate" evidence="1">
    <location>
        <position position="63"/>
    </location>
</feature>
<dbReference type="InterPro" id="IPR001789">
    <property type="entry name" value="Sig_transdc_resp-reg_receiver"/>
</dbReference>
<sequence>MEQPRQRFKDASLLLVEDEIEARDMLARMLALNYPEARIYTADDGRSGLELYRLYQPDVIITDINMPQMNGIAMAREIKQIDPDATIVAVTAHSETSYLINAVEVGMDHYILKPVNYPELFRVLDRVGEKLTLRRLVAQQVAALRASERRFSTIFHATPDLLSIASLADGRLVEVNEAFLRVLGFDREEVIGRSGEELGLWLDEGQPGALLFELSEKGTVRDLEVRFRAKSGQELEGLVSADCIEIEGSPFLLTLFKDISERKRLEQVIRHQAQHDPLTDLPNRKLFMDFLALELAQARRNRKHLAVLFLDLDHFKQINDTLGHAAGDQLLQSVAQRLKKCVRESDTVARIGGDEFNVLMPDLAQADDVGTVVNKIVGVFQAPFRLEGVEVKVGTSVGISMFPADGESCEELLQKADGAMYAVKQNRGNSYQFYNSEINARTVNRQNLERQLREAVSKGELQLLYQPALSLGNGRIIAAEALLRWHHPERGLLLPEQFIGVAEETGVIVPIGEWVIHHACAQMKLWQDGGFDLSLAVNLSNREFHQPHFLEQTLTALSETGMKAGTLQMEIPERAIMENGASSRQNMLRLTEAGVAFCVDDFGVGSSSLQRIRQLPIAKLKIDRSFIRNLENPDNLDVVTAMICMSHSLKLTVNAVGVERPEQLELMQNYGCDEVQGDLIGRPLPAAEFEGMLARRSAR</sequence>
<keyword evidence="1" id="KW-0597">Phosphoprotein</keyword>
<evidence type="ECO:0000313" key="6">
    <source>
        <dbReference type="EMBL" id="QXE92003.1"/>
    </source>
</evidence>
<dbReference type="Proteomes" id="UP000683559">
    <property type="component" value="Chromosome"/>
</dbReference>
<dbReference type="PANTHER" id="PTHR44757">
    <property type="entry name" value="DIGUANYLATE CYCLASE DGCP"/>
    <property type="match status" value="1"/>
</dbReference>
<dbReference type="SMART" id="SM00052">
    <property type="entry name" value="EAL"/>
    <property type="match status" value="1"/>
</dbReference>
<dbReference type="PROSITE" id="PS50110">
    <property type="entry name" value="RESPONSE_REGULATORY"/>
    <property type="match status" value="1"/>
</dbReference>
<evidence type="ECO:0000259" key="5">
    <source>
        <dbReference type="PROSITE" id="PS50887"/>
    </source>
</evidence>
<feature type="domain" description="Response regulatory" evidence="2">
    <location>
        <begin position="12"/>
        <end position="128"/>
    </location>
</feature>
<dbReference type="PROSITE" id="PS50887">
    <property type="entry name" value="GGDEF"/>
    <property type="match status" value="1"/>
</dbReference>
<protein>
    <submittedName>
        <fullName evidence="6">EAL domain-containing protein</fullName>
    </submittedName>
</protein>
<feature type="domain" description="EAL" evidence="4">
    <location>
        <begin position="445"/>
        <end position="697"/>
    </location>
</feature>
<dbReference type="PANTHER" id="PTHR44757:SF2">
    <property type="entry name" value="BIOFILM ARCHITECTURE MAINTENANCE PROTEIN MBAA"/>
    <property type="match status" value="1"/>
</dbReference>
<reference evidence="6 7" key="1">
    <citation type="submission" date="2021-06" db="EMBL/GenBank/DDBJ databases">
        <title>Gemonas diversity in paddy soil.</title>
        <authorList>
            <person name="Liu G."/>
        </authorList>
    </citation>
    <scope>NUCLEOTIDE SEQUENCE [LARGE SCALE GENOMIC DNA]</scope>
    <source>
        <strain evidence="6 7">RG2</strain>
    </source>
</reference>
<organism evidence="6 7">
    <name type="scientific">Geomonas subterranea</name>
    <dbReference type="NCBI Taxonomy" id="2847989"/>
    <lineage>
        <taxon>Bacteria</taxon>
        <taxon>Pseudomonadati</taxon>
        <taxon>Thermodesulfobacteriota</taxon>
        <taxon>Desulfuromonadia</taxon>
        <taxon>Geobacterales</taxon>
        <taxon>Geobacteraceae</taxon>
        <taxon>Geomonas</taxon>
    </lineage>
</organism>
<keyword evidence="7" id="KW-1185">Reference proteome</keyword>
<dbReference type="PROSITE" id="PS50883">
    <property type="entry name" value="EAL"/>
    <property type="match status" value="1"/>
</dbReference>